<dbReference type="EMBL" id="WOSY01000004">
    <property type="protein sequence ID" value="NHN88100.1"/>
    <property type="molecule type" value="Genomic_DNA"/>
</dbReference>
<keyword evidence="4" id="KW-1185">Reference proteome</keyword>
<dbReference type="RefSeq" id="WP_242010075.1">
    <property type="nucleotide sequence ID" value="NZ_WOSY01000004.1"/>
</dbReference>
<comment type="caution">
    <text evidence="3">The sequence shown here is derived from an EMBL/GenBank/DDBJ whole genome shotgun (WGS) entry which is preliminary data.</text>
</comment>
<feature type="chain" id="PRO_5046284802" evidence="2">
    <location>
        <begin position="35"/>
        <end position="159"/>
    </location>
</feature>
<gene>
    <name evidence="3" type="ORF">GOB81_05590</name>
</gene>
<evidence type="ECO:0000313" key="3">
    <source>
        <dbReference type="EMBL" id="NHN88100.1"/>
    </source>
</evidence>
<evidence type="ECO:0000256" key="2">
    <source>
        <dbReference type="SAM" id="SignalP"/>
    </source>
</evidence>
<proteinExistence type="predicted"/>
<protein>
    <submittedName>
        <fullName evidence="3">Uncharacterized protein</fullName>
    </submittedName>
</protein>
<sequence>MSASTSLRPKIARARRNVSAGFVLMASLISTAHAAQFIVEDGKAPEEISEISRVYIDGKLAATFELNSQTPEKRTVIKVPDDSATHTYALCGEIVIQAASGKHETHLVSSEGALHNPDGHVFQAMGAANFTDFYLIDPESPGAADHQPGRAGACSVPTS</sequence>
<name>A0ABX0K1H2_9PROT</name>
<evidence type="ECO:0000313" key="4">
    <source>
        <dbReference type="Proteomes" id="UP000631653"/>
    </source>
</evidence>
<feature type="signal peptide" evidence="2">
    <location>
        <begin position="1"/>
        <end position="34"/>
    </location>
</feature>
<evidence type="ECO:0000256" key="1">
    <source>
        <dbReference type="SAM" id="MobiDB-lite"/>
    </source>
</evidence>
<dbReference type="Proteomes" id="UP000631653">
    <property type="component" value="Unassembled WGS sequence"/>
</dbReference>
<organism evidence="3 4">
    <name type="scientific">Acetobacter conturbans</name>
    <dbReference type="NCBI Taxonomy" id="1737472"/>
    <lineage>
        <taxon>Bacteria</taxon>
        <taxon>Pseudomonadati</taxon>
        <taxon>Pseudomonadota</taxon>
        <taxon>Alphaproteobacteria</taxon>
        <taxon>Acetobacterales</taxon>
        <taxon>Acetobacteraceae</taxon>
        <taxon>Acetobacter</taxon>
    </lineage>
</organism>
<feature type="region of interest" description="Disordered" evidence="1">
    <location>
        <begin position="139"/>
        <end position="159"/>
    </location>
</feature>
<reference evidence="3 4" key="1">
    <citation type="journal article" date="2020" name="Int. J. Syst. Evol. Microbiol.">
        <title>Novel acetic acid bacteria from cider fermentations: Acetobacter conturbans sp. nov. and Acetobacter fallax sp. nov.</title>
        <authorList>
            <person name="Sombolestani A.S."/>
            <person name="Cleenwerck I."/>
            <person name="Cnockaert M."/>
            <person name="Borremans W."/>
            <person name="Wieme A.D."/>
            <person name="De Vuyst L."/>
            <person name="Vandamme P."/>
        </authorList>
    </citation>
    <scope>NUCLEOTIDE SEQUENCE [LARGE SCALE GENOMIC DNA]</scope>
    <source>
        <strain evidence="3 4">LMG 1627</strain>
    </source>
</reference>
<keyword evidence="2" id="KW-0732">Signal</keyword>
<accession>A0ABX0K1H2</accession>